<evidence type="ECO:0000313" key="1">
    <source>
        <dbReference type="EMBL" id="ASV97731.1"/>
    </source>
</evidence>
<keyword evidence="1" id="KW-0489">Methyltransferase</keyword>
<dbReference type="InterPro" id="IPR029063">
    <property type="entry name" value="SAM-dependent_MTases_sf"/>
</dbReference>
<reference evidence="1 2" key="1">
    <citation type="submission" date="2017-08" db="EMBL/GenBank/DDBJ databases">
        <title>Identification and genetic characteristics of simultaneous BTEX- and naphthalene-degrading Paraburkholderia sp. BN5 isolated from petroleum-contaminated soil.</title>
        <authorList>
            <person name="Lee Y."/>
            <person name="Jeon C.O."/>
        </authorList>
    </citation>
    <scope>NUCLEOTIDE SEQUENCE [LARGE SCALE GENOMIC DNA]</scope>
    <source>
        <strain evidence="1 2">BN5</strain>
    </source>
</reference>
<keyword evidence="2" id="KW-1185">Reference proteome</keyword>
<dbReference type="AlphaFoldDB" id="A0A248VGQ7"/>
<dbReference type="PANTHER" id="PTHR43861:SF6">
    <property type="entry name" value="METHYLTRANSFERASE TYPE 11"/>
    <property type="match status" value="1"/>
</dbReference>
<protein>
    <submittedName>
        <fullName evidence="1">SAM-dependent methyltransferase</fullName>
    </submittedName>
</protein>
<accession>A0A248VGQ7</accession>
<dbReference type="Gene3D" id="3.40.50.150">
    <property type="entry name" value="Vaccinia Virus protein VP39"/>
    <property type="match status" value="1"/>
</dbReference>
<dbReference type="GO" id="GO:0008168">
    <property type="term" value="F:methyltransferase activity"/>
    <property type="evidence" value="ECO:0007669"/>
    <property type="project" value="UniProtKB-KW"/>
</dbReference>
<dbReference type="PANTHER" id="PTHR43861">
    <property type="entry name" value="TRANS-ACONITATE 2-METHYLTRANSFERASE-RELATED"/>
    <property type="match status" value="1"/>
</dbReference>
<dbReference type="Pfam" id="PF13489">
    <property type="entry name" value="Methyltransf_23"/>
    <property type="match status" value="1"/>
</dbReference>
<organism evidence="1 2">
    <name type="scientific">Paraburkholderia aromaticivorans</name>
    <dbReference type="NCBI Taxonomy" id="2026199"/>
    <lineage>
        <taxon>Bacteria</taxon>
        <taxon>Pseudomonadati</taxon>
        <taxon>Pseudomonadota</taxon>
        <taxon>Betaproteobacteria</taxon>
        <taxon>Burkholderiales</taxon>
        <taxon>Burkholderiaceae</taxon>
        <taxon>Paraburkholderia</taxon>
    </lineage>
</organism>
<name>A0A248VGQ7_9BURK</name>
<keyword evidence="1" id="KW-0808">Transferase</keyword>
<dbReference type="OrthoDB" id="8564939at2"/>
<dbReference type="Proteomes" id="UP000215158">
    <property type="component" value="Chromosome 1"/>
</dbReference>
<evidence type="ECO:0000313" key="2">
    <source>
        <dbReference type="Proteomes" id="UP000215158"/>
    </source>
</evidence>
<dbReference type="RefSeq" id="WP_095417911.1">
    <property type="nucleotide sequence ID" value="NZ_CP022989.1"/>
</dbReference>
<dbReference type="EMBL" id="CP022989">
    <property type="protein sequence ID" value="ASV97731.1"/>
    <property type="molecule type" value="Genomic_DNA"/>
</dbReference>
<gene>
    <name evidence="1" type="ORF">CJU94_05855</name>
</gene>
<dbReference type="CDD" id="cd02440">
    <property type="entry name" value="AdoMet_MTases"/>
    <property type="match status" value="1"/>
</dbReference>
<dbReference type="GO" id="GO:0032259">
    <property type="term" value="P:methylation"/>
    <property type="evidence" value="ECO:0007669"/>
    <property type="project" value="UniProtKB-KW"/>
</dbReference>
<proteinExistence type="predicted"/>
<dbReference type="KEGG" id="parb:CJU94_05855"/>
<dbReference type="SUPFAM" id="SSF53335">
    <property type="entry name" value="S-adenosyl-L-methionine-dependent methyltransferases"/>
    <property type="match status" value="1"/>
</dbReference>
<sequence>MSRDYNAEAKDHPEHRYAYDFDYLMHEYMLRTFEPFLASDNALELGCFEGNFTRLLTQRFASVEVVEASADCIAVASDKTRGAVKFHHSTFETFEPSRRYDNIFLIHTLEHLDHPVEVLRRIGSWLSEGGRLFVAAPNARAGSRQIAVNMGLIDHHAAVTPAEAAHGHRVTYSIDTLRADLRAAKLRPVTEGGVFFKGLANFQIDAALQAGIISRAYLDGCFELGRVYPDLCSSVYAVCEREREH</sequence>